<dbReference type="EMBL" id="CP029425">
    <property type="protein sequence ID" value="AWL92297.1"/>
    <property type="molecule type" value="Genomic_DNA"/>
</dbReference>
<dbReference type="KEGG" id="bot:CIT37_08850"/>
<evidence type="ECO:0000313" key="2">
    <source>
        <dbReference type="Proteomes" id="UP000215703"/>
    </source>
</evidence>
<protein>
    <submittedName>
        <fullName evidence="1">Uncharacterized protein</fullName>
    </submittedName>
</protein>
<sequence length="100" mass="10931">MTMPYLVSFHLGWLIGSLLLGFCMGWISVVQRGNGTSKVTARWLAALAAALVAASFARVVPGRFGYWLDLGLIMFACYLVGCTIGAWLRDRVVSRSMRTG</sequence>
<reference evidence="1 2" key="1">
    <citation type="journal article" date="2014" name="Int. J. Syst. Evol. Microbiol.">
        <title>Bradyrhizobium ottawaense sp. nov., a symbiotic nitrogen fixing bacterium from root nodules of soybeans in Canada.</title>
        <authorList>
            <person name="Yu X."/>
            <person name="Cloutier S."/>
            <person name="Tambong J.T."/>
            <person name="Bromfield E.S."/>
        </authorList>
    </citation>
    <scope>NUCLEOTIDE SEQUENCE [LARGE SCALE GENOMIC DNA]</scope>
    <source>
        <strain evidence="1 2">OO99</strain>
    </source>
</reference>
<proteinExistence type="predicted"/>
<dbReference type="OrthoDB" id="8265622at2"/>
<gene>
    <name evidence="1" type="ORF">CIT37_08850</name>
</gene>
<reference evidence="1 2" key="2">
    <citation type="journal article" date="2017" name="Syst. Appl. Microbiol.">
        <title>Soybeans inoculated with root zone soils of Canadian native legumes harbour diverse and novel Bradyrhizobium spp. that possess agricultural potential.</title>
        <authorList>
            <person name="Bromfield E.S.P."/>
            <person name="Cloutier S."/>
            <person name="Tambong J.T."/>
            <person name="Tran Thi T.V."/>
        </authorList>
    </citation>
    <scope>NUCLEOTIDE SEQUENCE [LARGE SCALE GENOMIC DNA]</scope>
    <source>
        <strain evidence="1 2">OO99</strain>
    </source>
</reference>
<name>A0A2U8P3Q3_9BRAD</name>
<organism evidence="1 2">
    <name type="scientific">Bradyrhizobium ottawaense</name>
    <dbReference type="NCBI Taxonomy" id="931866"/>
    <lineage>
        <taxon>Bacteria</taxon>
        <taxon>Pseudomonadati</taxon>
        <taxon>Pseudomonadota</taxon>
        <taxon>Alphaproteobacteria</taxon>
        <taxon>Hyphomicrobiales</taxon>
        <taxon>Nitrobacteraceae</taxon>
        <taxon>Bradyrhizobium</taxon>
    </lineage>
</organism>
<accession>A0A2U8P3Q3</accession>
<evidence type="ECO:0000313" key="1">
    <source>
        <dbReference type="EMBL" id="AWL92297.1"/>
    </source>
</evidence>
<dbReference type="Proteomes" id="UP000215703">
    <property type="component" value="Chromosome"/>
</dbReference>
<dbReference type="AlphaFoldDB" id="A0A2U8P3Q3"/>